<dbReference type="EMBL" id="AVOT02074860">
    <property type="protein sequence ID" value="MBW0563848.1"/>
    <property type="molecule type" value="Genomic_DNA"/>
</dbReference>
<reference evidence="2" key="1">
    <citation type="submission" date="2021-03" db="EMBL/GenBank/DDBJ databases">
        <title>Draft genome sequence of rust myrtle Austropuccinia psidii MF-1, a brazilian biotype.</title>
        <authorList>
            <person name="Quecine M.C."/>
            <person name="Pachon D.M.R."/>
            <person name="Bonatelli M.L."/>
            <person name="Correr F.H."/>
            <person name="Franceschini L.M."/>
            <person name="Leite T.F."/>
            <person name="Margarido G.R.A."/>
            <person name="Almeida C.A."/>
            <person name="Ferrarezi J.A."/>
            <person name="Labate C.A."/>
        </authorList>
    </citation>
    <scope>NUCLEOTIDE SEQUENCE</scope>
    <source>
        <strain evidence="2">MF-1</strain>
    </source>
</reference>
<evidence type="ECO:0000313" key="3">
    <source>
        <dbReference type="Proteomes" id="UP000765509"/>
    </source>
</evidence>
<protein>
    <submittedName>
        <fullName evidence="2">Uncharacterized protein</fullName>
    </submittedName>
</protein>
<dbReference type="AlphaFoldDB" id="A0A9Q3JKK6"/>
<name>A0A9Q3JKK6_9BASI</name>
<evidence type="ECO:0000256" key="1">
    <source>
        <dbReference type="SAM" id="MobiDB-lite"/>
    </source>
</evidence>
<evidence type="ECO:0000313" key="2">
    <source>
        <dbReference type="EMBL" id="MBW0563848.1"/>
    </source>
</evidence>
<feature type="compositionally biased region" description="Polar residues" evidence="1">
    <location>
        <begin position="1"/>
        <end position="19"/>
    </location>
</feature>
<keyword evidence="3" id="KW-1185">Reference proteome</keyword>
<organism evidence="2 3">
    <name type="scientific">Austropuccinia psidii MF-1</name>
    <dbReference type="NCBI Taxonomy" id="1389203"/>
    <lineage>
        <taxon>Eukaryota</taxon>
        <taxon>Fungi</taxon>
        <taxon>Dikarya</taxon>
        <taxon>Basidiomycota</taxon>
        <taxon>Pucciniomycotina</taxon>
        <taxon>Pucciniomycetes</taxon>
        <taxon>Pucciniales</taxon>
        <taxon>Sphaerophragmiaceae</taxon>
        <taxon>Austropuccinia</taxon>
    </lineage>
</organism>
<comment type="caution">
    <text evidence="2">The sequence shown here is derived from an EMBL/GenBank/DDBJ whole genome shotgun (WGS) entry which is preliminary data.</text>
</comment>
<feature type="region of interest" description="Disordered" evidence="1">
    <location>
        <begin position="1"/>
        <end position="29"/>
    </location>
</feature>
<dbReference type="Proteomes" id="UP000765509">
    <property type="component" value="Unassembled WGS sequence"/>
</dbReference>
<proteinExistence type="predicted"/>
<gene>
    <name evidence="2" type="ORF">O181_103563</name>
</gene>
<accession>A0A9Q3JKK6</accession>
<sequence length="82" mass="9132">MLASTSTNLHPPVASTSRDPISPDPEPDFDHHCRWNITANFTDQNKMNKKVDSFTEFSVHKAMNSAVPGESTRALVREAVSY</sequence>